<feature type="domain" description="Calcineurin-like phosphoesterase" evidence="10">
    <location>
        <begin position="21"/>
        <end position="249"/>
    </location>
</feature>
<dbReference type="InterPro" id="IPR024927">
    <property type="entry name" value="Acid_PPase"/>
</dbReference>
<keyword evidence="3 9" id="KW-0732">Signal</keyword>
<evidence type="ECO:0000256" key="4">
    <source>
        <dbReference type="ARBA" id="ARBA00022801"/>
    </source>
</evidence>
<feature type="binding site" evidence="6">
    <location>
        <position position="246"/>
    </location>
    <ligand>
        <name>Fe cation</name>
        <dbReference type="ChEBI" id="CHEBI:24875"/>
        <label>2</label>
    </ligand>
</feature>
<comment type="catalytic activity">
    <reaction evidence="1 5">
        <text>a phosphate monoester + H2O = an alcohol + phosphate</text>
        <dbReference type="Rhea" id="RHEA:15017"/>
        <dbReference type="ChEBI" id="CHEBI:15377"/>
        <dbReference type="ChEBI" id="CHEBI:30879"/>
        <dbReference type="ChEBI" id="CHEBI:43474"/>
        <dbReference type="ChEBI" id="CHEBI:67140"/>
        <dbReference type="EC" id="3.1.3.2"/>
    </reaction>
</comment>
<dbReference type="AlphaFoldDB" id="A0A7S4CTN4"/>
<reference evidence="11" key="1">
    <citation type="submission" date="2021-01" db="EMBL/GenBank/DDBJ databases">
        <authorList>
            <person name="Corre E."/>
            <person name="Pelletier E."/>
            <person name="Niang G."/>
            <person name="Scheremetjew M."/>
            <person name="Finn R."/>
            <person name="Kale V."/>
            <person name="Holt S."/>
            <person name="Cochrane G."/>
            <person name="Meng A."/>
            <person name="Brown T."/>
            <person name="Cohen L."/>
        </authorList>
    </citation>
    <scope>NUCLEOTIDE SEQUENCE</scope>
    <source>
        <strain evidence="11">CCMP1594</strain>
    </source>
</reference>
<evidence type="ECO:0000256" key="7">
    <source>
        <dbReference type="PIRSR" id="PIRSR000898-3"/>
    </source>
</evidence>
<dbReference type="Gene3D" id="3.60.21.10">
    <property type="match status" value="1"/>
</dbReference>
<feature type="binding site" evidence="6">
    <location>
        <position position="211"/>
    </location>
    <ligand>
        <name>Fe cation</name>
        <dbReference type="ChEBI" id="CHEBI:24875"/>
        <label>2</label>
    </ligand>
</feature>
<gene>
    <name evidence="11" type="ORF">EGYM00163_LOCUS17256</name>
</gene>
<dbReference type="PANTHER" id="PTHR10161:SF14">
    <property type="entry name" value="TARTRATE-RESISTANT ACID PHOSPHATASE TYPE 5"/>
    <property type="match status" value="1"/>
</dbReference>
<dbReference type="CDD" id="cd07378">
    <property type="entry name" value="MPP_ACP5"/>
    <property type="match status" value="1"/>
</dbReference>
<dbReference type="FunFam" id="3.60.21.10:FF:000062">
    <property type="entry name" value="Tartrate-resistant acid phosphatase type 5"/>
    <property type="match status" value="1"/>
</dbReference>
<dbReference type="EC" id="3.1.3.2" evidence="2 5"/>
<dbReference type="InterPro" id="IPR051558">
    <property type="entry name" value="Metallophosphoesterase_PAP"/>
</dbReference>
<feature type="chain" id="PRO_5030784260" description="acid phosphatase" evidence="9">
    <location>
        <begin position="19"/>
        <end position="339"/>
    </location>
</feature>
<organism evidence="11">
    <name type="scientific">Eutreptiella gymnastica</name>
    <dbReference type="NCBI Taxonomy" id="73025"/>
    <lineage>
        <taxon>Eukaryota</taxon>
        <taxon>Discoba</taxon>
        <taxon>Euglenozoa</taxon>
        <taxon>Euglenida</taxon>
        <taxon>Spirocuta</taxon>
        <taxon>Euglenophyceae</taxon>
        <taxon>Eutreptiales</taxon>
        <taxon>Eutreptiaceae</taxon>
        <taxon>Eutreptiella</taxon>
    </lineage>
</organism>
<evidence type="ECO:0000313" key="11">
    <source>
        <dbReference type="EMBL" id="CAE0806130.1"/>
    </source>
</evidence>
<feature type="binding site" evidence="6">
    <location>
        <position position="248"/>
    </location>
    <ligand>
        <name>Fe cation</name>
        <dbReference type="ChEBI" id="CHEBI:24875"/>
        <label>1</label>
    </ligand>
</feature>
<feature type="binding site" evidence="6">
    <location>
        <position position="104"/>
    </location>
    <ligand>
        <name>Fe cation</name>
        <dbReference type="ChEBI" id="CHEBI:24875"/>
        <label>2</label>
    </ligand>
</feature>
<protein>
    <recommendedName>
        <fullName evidence="2 5">acid phosphatase</fullName>
        <ecNumber evidence="2 5">3.1.3.2</ecNumber>
    </recommendedName>
</protein>
<dbReference type="PANTHER" id="PTHR10161">
    <property type="entry name" value="TARTRATE-RESISTANT ACID PHOSPHATASE TYPE 5"/>
    <property type="match status" value="1"/>
</dbReference>
<dbReference type="GO" id="GO:0046872">
    <property type="term" value="F:metal ion binding"/>
    <property type="evidence" value="ECO:0007669"/>
    <property type="project" value="UniProtKB-KW"/>
</dbReference>
<feature type="binding site" evidence="6">
    <location>
        <position position="68"/>
    </location>
    <ligand>
        <name>Fe cation</name>
        <dbReference type="ChEBI" id="CHEBI:24875"/>
        <label>1</label>
    </ligand>
</feature>
<dbReference type="Pfam" id="PF00149">
    <property type="entry name" value="Metallophos"/>
    <property type="match status" value="1"/>
</dbReference>
<evidence type="ECO:0000256" key="6">
    <source>
        <dbReference type="PIRSR" id="PIRSR000898-1"/>
    </source>
</evidence>
<sequence>MLLIPLLWSAVVLPLSHGQLSFLAIGDWGGGEHPPYHSKSSMACANGMGRVARDLDTKFVVSLGDNFYYHGIPGDASHWRFKATFEDVFTAESLQTPWYVIAGNHDHVGNVTAQIGYSLKSQRWTFPHLYHTWTEAIPGTSMTLQVILIDTQVLAGPPAPPRRKKRRKKHHHQHPSPASSVITASATAEHWRWLEQQLAQSTADYLWVGGHYPVWSACSHGPTDFLVKDLRPLLERYLVTGYMSGHDHCQQYLDEQRGPRYIVTGAGNMCCYQTSHRHAVAPGALKWHQSAETARKAIGGFASFTATNRSMSATFYDHSGRVIYASPPMPPRNASASGG</sequence>
<accession>A0A7S4CTN4</accession>
<evidence type="ECO:0000256" key="9">
    <source>
        <dbReference type="SAM" id="SignalP"/>
    </source>
</evidence>
<feature type="binding site" evidence="6">
    <location>
        <position position="27"/>
    </location>
    <ligand>
        <name>Fe cation</name>
        <dbReference type="ChEBI" id="CHEBI:24875"/>
        <label>1</label>
    </ligand>
</feature>
<name>A0A7S4CTN4_9EUGL</name>
<dbReference type="PIRSF" id="PIRSF000898">
    <property type="entry name" value="Acid_Ptase_5"/>
    <property type="match status" value="1"/>
</dbReference>
<feature type="compositionally biased region" description="Basic residues" evidence="8">
    <location>
        <begin position="161"/>
        <end position="174"/>
    </location>
</feature>
<feature type="glycosylation site" description="N-linked (GlcNAc...) asparagine" evidence="7">
    <location>
        <position position="110"/>
    </location>
</feature>
<dbReference type="InterPro" id="IPR004843">
    <property type="entry name" value="Calcineurin-like_PHP"/>
</dbReference>
<proteinExistence type="predicted"/>
<feature type="signal peptide" evidence="9">
    <location>
        <begin position="1"/>
        <end position="18"/>
    </location>
</feature>
<keyword evidence="4 5" id="KW-0378">Hydrolase</keyword>
<dbReference type="SUPFAM" id="SSF56300">
    <property type="entry name" value="Metallo-dependent phosphatases"/>
    <property type="match status" value="1"/>
</dbReference>
<feature type="region of interest" description="Disordered" evidence="8">
    <location>
        <begin position="155"/>
        <end position="183"/>
    </location>
</feature>
<dbReference type="GO" id="GO:0003993">
    <property type="term" value="F:acid phosphatase activity"/>
    <property type="evidence" value="ECO:0007669"/>
    <property type="project" value="UniProtKB-UniRule"/>
</dbReference>
<feature type="binding site" evidence="6">
    <location>
        <position position="65"/>
    </location>
    <ligand>
        <name>Fe cation</name>
        <dbReference type="ChEBI" id="CHEBI:24875"/>
        <label>1</label>
    </ligand>
</feature>
<comment type="cofactor">
    <cofactor evidence="6">
        <name>Fe cation</name>
        <dbReference type="ChEBI" id="CHEBI:24875"/>
    </cofactor>
    <text evidence="6">Binds 2 iron ions per subunit.</text>
</comment>
<evidence type="ECO:0000256" key="5">
    <source>
        <dbReference type="PIRNR" id="PIRNR000898"/>
    </source>
</evidence>
<evidence type="ECO:0000256" key="1">
    <source>
        <dbReference type="ARBA" id="ARBA00000032"/>
    </source>
</evidence>
<evidence type="ECO:0000256" key="8">
    <source>
        <dbReference type="SAM" id="MobiDB-lite"/>
    </source>
</evidence>
<dbReference type="InterPro" id="IPR029052">
    <property type="entry name" value="Metallo-depent_PP-like"/>
</dbReference>
<keyword evidence="6" id="KW-0479">Metal-binding</keyword>
<evidence type="ECO:0000256" key="3">
    <source>
        <dbReference type="ARBA" id="ARBA00022729"/>
    </source>
</evidence>
<evidence type="ECO:0000256" key="2">
    <source>
        <dbReference type="ARBA" id="ARBA00012646"/>
    </source>
</evidence>
<dbReference type="EMBL" id="HBJA01048801">
    <property type="protein sequence ID" value="CAE0806130.1"/>
    <property type="molecule type" value="Transcribed_RNA"/>
</dbReference>
<feature type="binding site" evidence="6">
    <location>
        <position position="65"/>
    </location>
    <ligand>
        <name>Fe cation</name>
        <dbReference type="ChEBI" id="CHEBI:24875"/>
        <label>2</label>
    </ligand>
</feature>
<evidence type="ECO:0000259" key="10">
    <source>
        <dbReference type="Pfam" id="PF00149"/>
    </source>
</evidence>
<keyword evidence="5 6" id="KW-0408">Iron</keyword>